<proteinExistence type="predicted"/>
<organism evidence="2 3">
    <name type="scientific">Ambrosia artemisiifolia</name>
    <name type="common">Common ragweed</name>
    <dbReference type="NCBI Taxonomy" id="4212"/>
    <lineage>
        <taxon>Eukaryota</taxon>
        <taxon>Viridiplantae</taxon>
        <taxon>Streptophyta</taxon>
        <taxon>Embryophyta</taxon>
        <taxon>Tracheophyta</taxon>
        <taxon>Spermatophyta</taxon>
        <taxon>Magnoliopsida</taxon>
        <taxon>eudicotyledons</taxon>
        <taxon>Gunneridae</taxon>
        <taxon>Pentapetalae</taxon>
        <taxon>asterids</taxon>
        <taxon>campanulids</taxon>
        <taxon>Asterales</taxon>
        <taxon>Asteraceae</taxon>
        <taxon>Asteroideae</taxon>
        <taxon>Heliantheae alliance</taxon>
        <taxon>Heliantheae</taxon>
        <taxon>Ambrosia</taxon>
    </lineage>
</organism>
<protein>
    <submittedName>
        <fullName evidence="2">Uncharacterized protein</fullName>
    </submittedName>
</protein>
<sequence>MLIFRYTTISDPYSKEYFDLMFKPQGEQELIIGFYWVWLLVLLFATEWCTVYSKSLDTQKIWFTNFNKLVSSIPTTLIK</sequence>
<dbReference type="EMBL" id="JAMZMK010009233">
    <property type="protein sequence ID" value="KAI7736607.1"/>
    <property type="molecule type" value="Genomic_DNA"/>
</dbReference>
<evidence type="ECO:0000256" key="1">
    <source>
        <dbReference type="SAM" id="Phobius"/>
    </source>
</evidence>
<keyword evidence="1" id="KW-0472">Membrane</keyword>
<keyword evidence="3" id="KW-1185">Reference proteome</keyword>
<dbReference type="Proteomes" id="UP001206925">
    <property type="component" value="Unassembled WGS sequence"/>
</dbReference>
<feature type="transmembrane region" description="Helical" evidence="1">
    <location>
        <begin position="30"/>
        <end position="51"/>
    </location>
</feature>
<keyword evidence="1" id="KW-1133">Transmembrane helix</keyword>
<evidence type="ECO:0000313" key="3">
    <source>
        <dbReference type="Proteomes" id="UP001206925"/>
    </source>
</evidence>
<gene>
    <name evidence="2" type="ORF">M8C21_033674</name>
</gene>
<comment type="caution">
    <text evidence="2">The sequence shown here is derived from an EMBL/GenBank/DDBJ whole genome shotgun (WGS) entry which is preliminary data.</text>
</comment>
<dbReference type="AlphaFoldDB" id="A0AAD5C7G3"/>
<keyword evidence="1" id="KW-0812">Transmembrane</keyword>
<name>A0AAD5C7G3_AMBAR</name>
<evidence type="ECO:0000313" key="2">
    <source>
        <dbReference type="EMBL" id="KAI7736607.1"/>
    </source>
</evidence>
<reference evidence="2" key="1">
    <citation type="submission" date="2022-06" db="EMBL/GenBank/DDBJ databases">
        <title>Uncovering the hologenomic basis of an extraordinary plant invasion.</title>
        <authorList>
            <person name="Bieker V.C."/>
            <person name="Martin M.D."/>
            <person name="Gilbert T."/>
            <person name="Hodgins K."/>
            <person name="Battlay P."/>
            <person name="Petersen B."/>
            <person name="Wilson J."/>
        </authorList>
    </citation>
    <scope>NUCLEOTIDE SEQUENCE</scope>
    <source>
        <strain evidence="2">AA19_3_7</strain>
        <tissue evidence="2">Leaf</tissue>
    </source>
</reference>
<accession>A0AAD5C7G3</accession>